<proteinExistence type="predicted"/>
<protein>
    <submittedName>
        <fullName evidence="1">Uncharacterized protein</fullName>
    </submittedName>
</protein>
<dbReference type="EMBL" id="JARQWQ010000040">
    <property type="protein sequence ID" value="KAK2559547.1"/>
    <property type="molecule type" value="Genomic_DNA"/>
</dbReference>
<organism evidence="1 2">
    <name type="scientific">Acropora cervicornis</name>
    <name type="common">Staghorn coral</name>
    <dbReference type="NCBI Taxonomy" id="6130"/>
    <lineage>
        <taxon>Eukaryota</taxon>
        <taxon>Metazoa</taxon>
        <taxon>Cnidaria</taxon>
        <taxon>Anthozoa</taxon>
        <taxon>Hexacorallia</taxon>
        <taxon>Scleractinia</taxon>
        <taxon>Astrocoeniina</taxon>
        <taxon>Acroporidae</taxon>
        <taxon>Acropora</taxon>
    </lineage>
</organism>
<gene>
    <name evidence="1" type="ORF">P5673_018197</name>
</gene>
<comment type="caution">
    <text evidence="1">The sequence shown here is derived from an EMBL/GenBank/DDBJ whole genome shotgun (WGS) entry which is preliminary data.</text>
</comment>
<dbReference type="AlphaFoldDB" id="A0AAD9V3A4"/>
<accession>A0AAD9V3A4</accession>
<dbReference type="Proteomes" id="UP001249851">
    <property type="component" value="Unassembled WGS sequence"/>
</dbReference>
<keyword evidence="2" id="KW-1185">Reference proteome</keyword>
<name>A0AAD9V3A4_ACRCE</name>
<sequence length="210" mass="23234">MGSCTERVVPESLQASICGIQTLSSGDSIWLMALNDDNGELHQMNIPSQIGCHQVKVVDIVRAQQEDPHIGHVLQVVKTSHKPTVGQKQKEPLLVRKLLNKWHKLHVDNKSALQVGDRVLIRNLTPCGGPGKLCAFWEDEIHVVIARKGEGSPVHDVRPESGQGLSRTLHRNLLLPCDQLPSKQWQELPSVRKLRPPTLHHCNESAADAG</sequence>
<evidence type="ECO:0000313" key="2">
    <source>
        <dbReference type="Proteomes" id="UP001249851"/>
    </source>
</evidence>
<reference evidence="1" key="1">
    <citation type="journal article" date="2023" name="G3 (Bethesda)">
        <title>Whole genome assembly and annotation of the endangered Caribbean coral Acropora cervicornis.</title>
        <authorList>
            <person name="Selwyn J.D."/>
            <person name="Vollmer S.V."/>
        </authorList>
    </citation>
    <scope>NUCLEOTIDE SEQUENCE</scope>
    <source>
        <strain evidence="1">K2</strain>
    </source>
</reference>
<reference evidence="1" key="2">
    <citation type="journal article" date="2023" name="Science">
        <title>Genomic signatures of disease resistance in endangered staghorn corals.</title>
        <authorList>
            <person name="Vollmer S.V."/>
            <person name="Selwyn J.D."/>
            <person name="Despard B.A."/>
            <person name="Roesel C.L."/>
        </authorList>
    </citation>
    <scope>NUCLEOTIDE SEQUENCE</scope>
    <source>
        <strain evidence="1">K2</strain>
    </source>
</reference>
<evidence type="ECO:0000313" key="1">
    <source>
        <dbReference type="EMBL" id="KAK2559547.1"/>
    </source>
</evidence>